<gene>
    <name evidence="1" type="ORF">L210DRAFT_3561300</name>
</gene>
<dbReference type="Gene3D" id="3.80.10.10">
    <property type="entry name" value="Ribonuclease Inhibitor"/>
    <property type="match status" value="1"/>
</dbReference>
<dbReference type="AlphaFoldDB" id="A0AAD4BI54"/>
<dbReference type="InterPro" id="IPR032675">
    <property type="entry name" value="LRR_dom_sf"/>
</dbReference>
<dbReference type="Proteomes" id="UP001194468">
    <property type="component" value="Unassembled WGS sequence"/>
</dbReference>
<dbReference type="EMBL" id="WHUW01000054">
    <property type="protein sequence ID" value="KAF8430991.1"/>
    <property type="molecule type" value="Genomic_DNA"/>
</dbReference>
<name>A0AAD4BI54_BOLED</name>
<reference evidence="1" key="2">
    <citation type="journal article" date="2020" name="Nat. Commun.">
        <title>Large-scale genome sequencing of mycorrhizal fungi provides insights into the early evolution of symbiotic traits.</title>
        <authorList>
            <person name="Miyauchi S."/>
            <person name="Kiss E."/>
            <person name="Kuo A."/>
            <person name="Drula E."/>
            <person name="Kohler A."/>
            <person name="Sanchez-Garcia M."/>
            <person name="Morin E."/>
            <person name="Andreopoulos B."/>
            <person name="Barry K.W."/>
            <person name="Bonito G."/>
            <person name="Buee M."/>
            <person name="Carver A."/>
            <person name="Chen C."/>
            <person name="Cichocki N."/>
            <person name="Clum A."/>
            <person name="Culley D."/>
            <person name="Crous P.W."/>
            <person name="Fauchery L."/>
            <person name="Girlanda M."/>
            <person name="Hayes R.D."/>
            <person name="Keri Z."/>
            <person name="LaButti K."/>
            <person name="Lipzen A."/>
            <person name="Lombard V."/>
            <person name="Magnuson J."/>
            <person name="Maillard F."/>
            <person name="Murat C."/>
            <person name="Nolan M."/>
            <person name="Ohm R.A."/>
            <person name="Pangilinan J."/>
            <person name="Pereira M.F."/>
            <person name="Perotto S."/>
            <person name="Peter M."/>
            <person name="Pfister S."/>
            <person name="Riley R."/>
            <person name="Sitrit Y."/>
            <person name="Stielow J.B."/>
            <person name="Szollosi G."/>
            <person name="Zifcakova L."/>
            <person name="Stursova M."/>
            <person name="Spatafora J.W."/>
            <person name="Tedersoo L."/>
            <person name="Vaario L.M."/>
            <person name="Yamada A."/>
            <person name="Yan M."/>
            <person name="Wang P."/>
            <person name="Xu J."/>
            <person name="Bruns T."/>
            <person name="Baldrian P."/>
            <person name="Vilgalys R."/>
            <person name="Dunand C."/>
            <person name="Henrissat B."/>
            <person name="Grigoriev I.V."/>
            <person name="Hibbett D."/>
            <person name="Nagy L.G."/>
            <person name="Martin F.M."/>
        </authorList>
    </citation>
    <scope>NUCLEOTIDE SEQUENCE</scope>
    <source>
        <strain evidence="1">BED1</strain>
    </source>
</reference>
<accession>A0AAD4BI54</accession>
<evidence type="ECO:0000313" key="1">
    <source>
        <dbReference type="EMBL" id="KAF8430991.1"/>
    </source>
</evidence>
<protein>
    <recommendedName>
        <fullName evidence="3">F-box domain-containing protein</fullName>
    </recommendedName>
</protein>
<evidence type="ECO:0008006" key="3">
    <source>
        <dbReference type="Google" id="ProtNLM"/>
    </source>
</evidence>
<organism evidence="1 2">
    <name type="scientific">Boletus edulis BED1</name>
    <dbReference type="NCBI Taxonomy" id="1328754"/>
    <lineage>
        <taxon>Eukaryota</taxon>
        <taxon>Fungi</taxon>
        <taxon>Dikarya</taxon>
        <taxon>Basidiomycota</taxon>
        <taxon>Agaricomycotina</taxon>
        <taxon>Agaricomycetes</taxon>
        <taxon>Agaricomycetidae</taxon>
        <taxon>Boletales</taxon>
        <taxon>Boletineae</taxon>
        <taxon>Boletaceae</taxon>
        <taxon>Boletoideae</taxon>
        <taxon>Boletus</taxon>
    </lineage>
</organism>
<proteinExistence type="predicted"/>
<reference evidence="1" key="1">
    <citation type="submission" date="2019-10" db="EMBL/GenBank/DDBJ databases">
        <authorList>
            <consortium name="DOE Joint Genome Institute"/>
            <person name="Kuo A."/>
            <person name="Miyauchi S."/>
            <person name="Kiss E."/>
            <person name="Drula E."/>
            <person name="Kohler A."/>
            <person name="Sanchez-Garcia M."/>
            <person name="Andreopoulos B."/>
            <person name="Barry K.W."/>
            <person name="Bonito G."/>
            <person name="Buee M."/>
            <person name="Carver A."/>
            <person name="Chen C."/>
            <person name="Cichocki N."/>
            <person name="Clum A."/>
            <person name="Culley D."/>
            <person name="Crous P.W."/>
            <person name="Fauchery L."/>
            <person name="Girlanda M."/>
            <person name="Hayes R."/>
            <person name="Keri Z."/>
            <person name="LaButti K."/>
            <person name="Lipzen A."/>
            <person name="Lombard V."/>
            <person name="Magnuson J."/>
            <person name="Maillard F."/>
            <person name="Morin E."/>
            <person name="Murat C."/>
            <person name="Nolan M."/>
            <person name="Ohm R."/>
            <person name="Pangilinan J."/>
            <person name="Pereira M."/>
            <person name="Perotto S."/>
            <person name="Peter M."/>
            <person name="Riley R."/>
            <person name="Sitrit Y."/>
            <person name="Stielow B."/>
            <person name="Szollosi G."/>
            <person name="Zifcakova L."/>
            <person name="Stursova M."/>
            <person name="Spatafora J.W."/>
            <person name="Tedersoo L."/>
            <person name="Vaario L.-M."/>
            <person name="Yamada A."/>
            <person name="Yan M."/>
            <person name="Wang P."/>
            <person name="Xu J."/>
            <person name="Bruns T."/>
            <person name="Baldrian P."/>
            <person name="Vilgalys R."/>
            <person name="Henrissat B."/>
            <person name="Grigoriev I.V."/>
            <person name="Hibbett D."/>
            <person name="Nagy L.G."/>
            <person name="Martin F.M."/>
        </authorList>
    </citation>
    <scope>NUCLEOTIDE SEQUENCE</scope>
    <source>
        <strain evidence="1">BED1</strain>
    </source>
</reference>
<evidence type="ECO:0000313" key="2">
    <source>
        <dbReference type="Proteomes" id="UP001194468"/>
    </source>
</evidence>
<sequence>MSLPKLNLIRSPGNLAQSATKRFLSVPQCLKPSRPTEFRTTSMHRCLLISEVFCLVLEFIRQYDELPEDGECKEGHKLGTRTLASLARTCRAFSSPALDLLWMRLDSLDPLIKLLPTRIWAKKHSRFVIRMFLGDKHELTFRQYAVRVQYLHGPCRGILPSVQRNVFTALARLPGVSLPLLPNLTELVWNESDSRSVVDPTVSLLKYFAGPRVTTVSLFLMTWPIYASTRTVLADLPNLCPNVTSFTAVPRAIFNDYSQDVGEVVNKWPSLRVLRSCQLSQAIMDELASRAILNALSIELNSFITDVYLDKLPATVHTFSLEGSDTLCCLRYLQTLQGTPSHLRLRVDLDLALPPDMDALFRMLPTRFDTTWLRSLMISSKPSYRCVRTLRSFSLTEPLLASLYPFSMLVTLDLNAFSTSKLDDVAYERMAATWPGLRSLKLGTADVSRAPPRASVGAVIAMLRSCPYLETLHIVLDGSIPPPPPMVMSDVDRDTQHGELAGSDEEGTERTTMSQGCTWGISNQCITQIHVGHSPVVRHMERLNDLVLCLRSVLPRLRRIQSKKEAVEMSDIFDMAESEGWLTVQRLLVEKDMTCI</sequence>
<keyword evidence="2" id="KW-1185">Reference proteome</keyword>
<comment type="caution">
    <text evidence="1">The sequence shown here is derived from an EMBL/GenBank/DDBJ whole genome shotgun (WGS) entry which is preliminary data.</text>
</comment>
<dbReference type="SUPFAM" id="SSF52047">
    <property type="entry name" value="RNI-like"/>
    <property type="match status" value="1"/>
</dbReference>